<keyword evidence="3" id="KW-0472">Membrane</keyword>
<keyword evidence="5" id="KW-0378">Hydrolase</keyword>
<dbReference type="InterPro" id="IPR011335">
    <property type="entry name" value="Restrct_endonuc-II-like"/>
</dbReference>
<evidence type="ECO:0000313" key="5">
    <source>
        <dbReference type="EMBL" id="MBM3330319.1"/>
    </source>
</evidence>
<keyword evidence="3" id="KW-0812">Transmembrane</keyword>
<protein>
    <submittedName>
        <fullName evidence="5">Restriction endonuclease</fullName>
    </submittedName>
</protein>
<dbReference type="InterPro" id="IPR011856">
    <property type="entry name" value="tRNA_endonuc-like_dom_sf"/>
</dbReference>
<dbReference type="PANTHER" id="PTHR30015">
    <property type="entry name" value="MRR RESTRICTION SYSTEM PROTEIN"/>
    <property type="match status" value="1"/>
</dbReference>
<dbReference type="Proteomes" id="UP000779900">
    <property type="component" value="Unassembled WGS sequence"/>
</dbReference>
<dbReference type="AlphaFoldDB" id="A0A937XDN2"/>
<feature type="transmembrane region" description="Helical" evidence="3">
    <location>
        <begin position="121"/>
        <end position="146"/>
    </location>
</feature>
<comment type="caution">
    <text evidence="5">The sequence shown here is derived from an EMBL/GenBank/DDBJ whole genome shotgun (WGS) entry which is preliminary data.</text>
</comment>
<organism evidence="5 6">
    <name type="scientific">candidate division WOR-3 bacterium</name>
    <dbReference type="NCBI Taxonomy" id="2052148"/>
    <lineage>
        <taxon>Bacteria</taxon>
        <taxon>Bacteria division WOR-3</taxon>
    </lineage>
</organism>
<feature type="coiled-coil region" evidence="1">
    <location>
        <begin position="183"/>
        <end position="210"/>
    </location>
</feature>
<evidence type="ECO:0000256" key="2">
    <source>
        <dbReference type="SAM" id="MobiDB-lite"/>
    </source>
</evidence>
<evidence type="ECO:0000256" key="1">
    <source>
        <dbReference type="SAM" id="Coils"/>
    </source>
</evidence>
<dbReference type="Gene3D" id="3.40.1350.10">
    <property type="match status" value="1"/>
</dbReference>
<name>A0A937XDN2_UNCW3</name>
<dbReference type="PANTHER" id="PTHR30015:SF7">
    <property type="entry name" value="TYPE IV METHYL-DIRECTED RESTRICTION ENZYME ECOKMRR"/>
    <property type="match status" value="1"/>
</dbReference>
<feature type="region of interest" description="Disordered" evidence="2">
    <location>
        <begin position="346"/>
        <end position="378"/>
    </location>
</feature>
<dbReference type="InterPro" id="IPR052906">
    <property type="entry name" value="Type_IV_Methyl-Rstrct_Enzyme"/>
</dbReference>
<keyword evidence="5" id="KW-0255">Endonuclease</keyword>
<keyword evidence="5" id="KW-0540">Nuclease</keyword>
<dbReference type="InterPro" id="IPR007560">
    <property type="entry name" value="Restrct_endonuc_IV_Mrr"/>
</dbReference>
<dbReference type="SUPFAM" id="SSF52980">
    <property type="entry name" value="Restriction endonuclease-like"/>
    <property type="match status" value="1"/>
</dbReference>
<sequence>MEAQLNPEPTGASWRGSGRAAKAVLNFLERNIWRAWLLLLGSMAAHFLHIGGKALAFTSGAAALMLTANSVFDCIVRIGEKGVSLSSIAGSALRELHPANVGWFVLVWLEVAFLAGARGRLMAYAAIAAASVLVITYVVESVVAYIKDAGKRAEPCQHGVRGALHRPRRCAECVRLAGGEKELKAKLAAEADARRRAAEAEANAEAMRRRQESYAAYLASIRLPQYLRQMDPREFELLVCSVYGRLGYDAKSTPYAGDGGVDGYLKYGGNLYLLQCKRVKGSVGRPVLQQLSGCVNHHSATGGIVVTTGTVSKQARRWAKHNRIDIVELGAFVRMVRKVYPDGEVVPDSWQASPPPQSQPSNEYGRAFYPRRSRYGRR</sequence>
<evidence type="ECO:0000313" key="6">
    <source>
        <dbReference type="Proteomes" id="UP000779900"/>
    </source>
</evidence>
<reference evidence="5" key="1">
    <citation type="submission" date="2019-03" db="EMBL/GenBank/DDBJ databases">
        <title>Lake Tanganyika Metagenome-Assembled Genomes (MAGs).</title>
        <authorList>
            <person name="Tran P."/>
        </authorList>
    </citation>
    <scope>NUCLEOTIDE SEQUENCE</scope>
    <source>
        <strain evidence="5">K_DeepCast_150m_m2_040</strain>
    </source>
</reference>
<dbReference type="GO" id="GO:0015666">
    <property type="term" value="F:restriction endodeoxyribonuclease activity"/>
    <property type="evidence" value="ECO:0007669"/>
    <property type="project" value="TreeGrafter"/>
</dbReference>
<keyword evidence="1" id="KW-0175">Coiled coil</keyword>
<feature type="compositionally biased region" description="Basic residues" evidence="2">
    <location>
        <begin position="369"/>
        <end position="378"/>
    </location>
</feature>
<dbReference type="Pfam" id="PF04471">
    <property type="entry name" value="Mrr_cat"/>
    <property type="match status" value="1"/>
</dbReference>
<gene>
    <name evidence="5" type="ORF">FJY68_00540</name>
</gene>
<evidence type="ECO:0000256" key="3">
    <source>
        <dbReference type="SAM" id="Phobius"/>
    </source>
</evidence>
<evidence type="ECO:0000259" key="4">
    <source>
        <dbReference type="Pfam" id="PF04471"/>
    </source>
</evidence>
<keyword evidence="3" id="KW-1133">Transmembrane helix</keyword>
<accession>A0A937XDN2</accession>
<dbReference type="GO" id="GO:0003677">
    <property type="term" value="F:DNA binding"/>
    <property type="evidence" value="ECO:0007669"/>
    <property type="project" value="InterPro"/>
</dbReference>
<dbReference type="EMBL" id="VGIR01000001">
    <property type="protein sequence ID" value="MBM3330319.1"/>
    <property type="molecule type" value="Genomic_DNA"/>
</dbReference>
<feature type="domain" description="Restriction endonuclease type IV Mrr" evidence="4">
    <location>
        <begin position="227"/>
        <end position="335"/>
    </location>
</feature>
<feature type="transmembrane region" description="Helical" evidence="3">
    <location>
        <begin position="32"/>
        <end position="50"/>
    </location>
</feature>
<dbReference type="GO" id="GO:0009307">
    <property type="term" value="P:DNA restriction-modification system"/>
    <property type="evidence" value="ECO:0007669"/>
    <property type="project" value="InterPro"/>
</dbReference>
<proteinExistence type="predicted"/>